<organism evidence="2 3">
    <name type="scientific">Nonomuraea dietziae</name>
    <dbReference type="NCBI Taxonomy" id="65515"/>
    <lineage>
        <taxon>Bacteria</taxon>
        <taxon>Bacillati</taxon>
        <taxon>Actinomycetota</taxon>
        <taxon>Actinomycetes</taxon>
        <taxon>Streptosporangiales</taxon>
        <taxon>Streptosporangiaceae</taxon>
        <taxon>Nonomuraea</taxon>
    </lineage>
</organism>
<feature type="compositionally biased region" description="Polar residues" evidence="1">
    <location>
        <begin position="24"/>
        <end position="33"/>
    </location>
</feature>
<reference evidence="2 3" key="1">
    <citation type="submission" date="2020-08" db="EMBL/GenBank/DDBJ databases">
        <title>Sequencing the genomes of 1000 actinobacteria strains.</title>
        <authorList>
            <person name="Klenk H.-P."/>
        </authorList>
    </citation>
    <scope>NUCLEOTIDE SEQUENCE [LARGE SCALE GENOMIC DNA]</scope>
    <source>
        <strain evidence="2 3">DSM 44320</strain>
    </source>
</reference>
<protein>
    <submittedName>
        <fullName evidence="2">Uncharacterized protein</fullName>
    </submittedName>
</protein>
<dbReference type="AlphaFoldDB" id="A0A7W5VLG8"/>
<sequence>MHDIENHDEEKRKDRRSVPDAKPQQGSNQQQSVKSERVPITFKPWANNSNIRLLIAELERAARAAEKFALPRAPRWDALTRQEAYILGLKLATVIRSYKPRLIHAQTPKDFRAISESLTSGLAAWAEGDLEKLTASAPNMEPPGRWRKILDRLWPATVLTGAGFGLPFLPIFSDAPEASQSVRVALLVSAALSLLTGGVQATERISAVIDKLMPTGGKSN</sequence>
<feature type="compositionally biased region" description="Basic and acidic residues" evidence="1">
    <location>
        <begin position="1"/>
        <end position="19"/>
    </location>
</feature>
<feature type="region of interest" description="Disordered" evidence="1">
    <location>
        <begin position="1"/>
        <end position="39"/>
    </location>
</feature>
<name>A0A7W5VLG8_9ACTN</name>
<gene>
    <name evidence="2" type="ORF">FHR33_005942</name>
</gene>
<proteinExistence type="predicted"/>
<evidence type="ECO:0000313" key="2">
    <source>
        <dbReference type="EMBL" id="MBB3730082.1"/>
    </source>
</evidence>
<comment type="caution">
    <text evidence="2">The sequence shown here is derived from an EMBL/GenBank/DDBJ whole genome shotgun (WGS) entry which is preliminary data.</text>
</comment>
<keyword evidence="3" id="KW-1185">Reference proteome</keyword>
<dbReference type="Proteomes" id="UP000579945">
    <property type="component" value="Unassembled WGS sequence"/>
</dbReference>
<dbReference type="RefSeq" id="WP_183654260.1">
    <property type="nucleotide sequence ID" value="NZ_BAAAXX010000019.1"/>
</dbReference>
<evidence type="ECO:0000313" key="3">
    <source>
        <dbReference type="Proteomes" id="UP000579945"/>
    </source>
</evidence>
<accession>A0A7W5VLG8</accession>
<dbReference type="GeneID" id="95392246"/>
<dbReference type="EMBL" id="JACIBV010000001">
    <property type="protein sequence ID" value="MBB3730082.1"/>
    <property type="molecule type" value="Genomic_DNA"/>
</dbReference>
<evidence type="ECO:0000256" key="1">
    <source>
        <dbReference type="SAM" id="MobiDB-lite"/>
    </source>
</evidence>